<evidence type="ECO:0000313" key="2">
    <source>
        <dbReference type="Proteomes" id="UP001055879"/>
    </source>
</evidence>
<organism evidence="1 2">
    <name type="scientific">Arctium lappa</name>
    <name type="common">Greater burdock</name>
    <name type="synonym">Lappa major</name>
    <dbReference type="NCBI Taxonomy" id="4217"/>
    <lineage>
        <taxon>Eukaryota</taxon>
        <taxon>Viridiplantae</taxon>
        <taxon>Streptophyta</taxon>
        <taxon>Embryophyta</taxon>
        <taxon>Tracheophyta</taxon>
        <taxon>Spermatophyta</taxon>
        <taxon>Magnoliopsida</taxon>
        <taxon>eudicotyledons</taxon>
        <taxon>Gunneridae</taxon>
        <taxon>Pentapetalae</taxon>
        <taxon>asterids</taxon>
        <taxon>campanulids</taxon>
        <taxon>Asterales</taxon>
        <taxon>Asteraceae</taxon>
        <taxon>Carduoideae</taxon>
        <taxon>Cardueae</taxon>
        <taxon>Arctiinae</taxon>
        <taxon>Arctium</taxon>
    </lineage>
</organism>
<sequence>MAPKASKGKPHKAKSDKKKKEEKALPTVVEIGIETPDESGVMLKGISTDKILDVRKLLAVHVETCHVTNYSLSHEVRGQRLKDTVEIISLKPCHLTVVEEDYSEDSAIAHVRRLLDIVACTTAFGGSTNSPKKINVSGSIAKESGSSDGEDKKSPKTDVSISSDPSDAAEIYPPPRLGQFYDFFSFSHLTPPIQYIRRSGRPFLEDKTDDDFFQIDVRVSGGKPMTIVASRKGFYPAGKCALLSHSLVGLLQQISRIFDGAYKALMKAFIEHNKFGNLPYGFQANTWVVPPVVADNPSVFPPLPVEDENWGGNGGGQGRDGKHDHRQWAKEFSILAAMPCRTAEERQVRDRKAFLLHSLFVDVSVLKAVTAIKHLACSNKCSSNGSLDSISHEEKIGDLLIRVTRDVPDASTKLDAKNDGSRVLGLSQEELAKRNLLKGITADESATVHDTSTLGVVVVRHCGYTAVVKVAAEVNWDGKPIPQDVEIEDQPEGGANALNVNSLRMLLHKSSTTLSSGAAQRVQGSDVEDMHSANILVRKVLEGSLQKMQEEASKATKSIRWELGACWVQHLQNQDSGKLDSEKAEEAKVEPDVKGLGKGLLKGIKKKSEDKSSKTEGKVATSNDTDTINKSDNNSNEEMAKLDEEKEIIWRKLLPEAAYLRLKESDTGLHLKSPDELIEMAHKFYDETALPKLVADFGSLELSPVDGRTLTDFMHTRGLRMCSLGRVVELADKLPHVQSLCIHEMVVRAFKHILQAVIAAVDDIADLAGSIASCLNLLLGTPNTSDTNSVTSNHDELKWKWVESFMLKRFACQQKNEFHSTLRKFSILRGLCHKVGLELVPRDYDMDSTYPFKKTDIISMVPVYKHVACSSADGRTLLESSKTSLDKGKLEDAVNYGTKALSKLVSVCGPYHRMTAGAYSLLAVVLYHTGDFNQATIYQQKALDINERELGLDHPDTMKSYGDLAVFYYRLQHTELALKYVNRALYLLHLTCGPSHPNTAATYINVAMMEEGLGNVHVALRYLHEALKCNKRLLGADHIQTAASYHAIAIALSLMEAYSLSVQHEQTTLQILQAKLGPEDLRTQDAAAWLEYFESKALEQQEAARNGTPKPDASISSKGHLSVSDLLDYIAPDADMKARDAQKKQARAKLIKGKPGQNEEPLLDELQKDEVLSPSHQIREDSSDKENKSESQNADSVKKTNLVQPEQIQREQNGYLAEADNSDEGWQEAFSKAGRKSSTSRKPNLAKINTNFMNVSQSSKYRPKPTNFTSPRRSTGESAVTKKIVKTGSIPNATQASGSDKPTNPKVNPSSPASNDQTAKHSPVISSISVKEAGKLFSYKEVAIAAPGTIVKAVAEQLPKGNSPTSIAQIATEEAKKDKDEVQVSDAEPKPTIDDKDKPEVETVIEVESDRKTDKGIESAVTENLDSKVEVSEKSVESPRDLEPISMLVQDATKEIVADEDEKTPSTEGVTLTETAKEVTKRLSAAAPPFNPSNTPVFGSVTMSLKDHGGGILPPPVNIIPTMVTVNPIRRTPHQSATARVPYGPRLAGVYNKSVNRVQRSKPILYNGGELVADGGHLSPPRVMNPHAAEFVPAQPWVSNGYPVAPNGYLVTSSGYPISPNGHPITTTNGFPAGQNGYPVDSVESPVSSVDSPSILTQEAGTETPSESVAENEPIMENVEKTSEGTQSAIDEKLIGTGTVVEEIQSEIKEKATETDSQSPEIVSMNESFTNATVDGKPINGEAEMVEVRS</sequence>
<dbReference type="EMBL" id="CM042047">
    <property type="protein sequence ID" value="KAI3771926.1"/>
    <property type="molecule type" value="Genomic_DNA"/>
</dbReference>
<name>A0ACB9FMI3_ARCLA</name>
<comment type="caution">
    <text evidence="1">The sequence shown here is derived from an EMBL/GenBank/DDBJ whole genome shotgun (WGS) entry which is preliminary data.</text>
</comment>
<gene>
    <name evidence="1" type="ORF">L6452_03098</name>
</gene>
<reference evidence="1 2" key="2">
    <citation type="journal article" date="2022" name="Mol. Ecol. Resour.">
        <title>The genomes of chicory, endive, great burdock and yacon provide insights into Asteraceae paleo-polyploidization history and plant inulin production.</title>
        <authorList>
            <person name="Fan W."/>
            <person name="Wang S."/>
            <person name="Wang H."/>
            <person name="Wang A."/>
            <person name="Jiang F."/>
            <person name="Liu H."/>
            <person name="Zhao H."/>
            <person name="Xu D."/>
            <person name="Zhang Y."/>
        </authorList>
    </citation>
    <scope>NUCLEOTIDE SEQUENCE [LARGE SCALE GENOMIC DNA]</scope>
    <source>
        <strain evidence="2">cv. Niubang</strain>
    </source>
</reference>
<proteinExistence type="predicted"/>
<reference evidence="2" key="1">
    <citation type="journal article" date="2022" name="Mol. Ecol. Resour.">
        <title>The genomes of chicory, endive, great burdock and yacon provide insights into Asteraceae palaeo-polyploidization history and plant inulin production.</title>
        <authorList>
            <person name="Fan W."/>
            <person name="Wang S."/>
            <person name="Wang H."/>
            <person name="Wang A."/>
            <person name="Jiang F."/>
            <person name="Liu H."/>
            <person name="Zhao H."/>
            <person name="Xu D."/>
            <person name="Zhang Y."/>
        </authorList>
    </citation>
    <scope>NUCLEOTIDE SEQUENCE [LARGE SCALE GENOMIC DNA]</scope>
    <source>
        <strain evidence="2">cv. Niubang</strain>
    </source>
</reference>
<evidence type="ECO:0000313" key="1">
    <source>
        <dbReference type="EMBL" id="KAI3771926.1"/>
    </source>
</evidence>
<dbReference type="Proteomes" id="UP001055879">
    <property type="component" value="Linkage Group LG01"/>
</dbReference>
<protein>
    <submittedName>
        <fullName evidence="1">Uncharacterized protein</fullName>
    </submittedName>
</protein>
<accession>A0ACB9FMI3</accession>
<keyword evidence="2" id="KW-1185">Reference proteome</keyword>